<keyword evidence="3" id="KW-0998">Cell outer membrane</keyword>
<dbReference type="InterPro" id="IPR036942">
    <property type="entry name" value="Beta-barrel_TonB_sf"/>
</dbReference>
<evidence type="ECO:0000313" key="8">
    <source>
        <dbReference type="EMBL" id="MBB6092438.1"/>
    </source>
</evidence>
<evidence type="ECO:0000256" key="5">
    <source>
        <dbReference type="SAM" id="SignalP"/>
    </source>
</evidence>
<keyword evidence="9" id="KW-1185">Reference proteome</keyword>
<evidence type="ECO:0000256" key="3">
    <source>
        <dbReference type="ARBA" id="ARBA00023237"/>
    </source>
</evidence>
<feature type="chain" id="PRO_5032838456" evidence="5">
    <location>
        <begin position="28"/>
        <end position="990"/>
    </location>
</feature>
<dbReference type="EMBL" id="JACHHZ010000002">
    <property type="protein sequence ID" value="MBB6092438.1"/>
    <property type="molecule type" value="Genomic_DNA"/>
</dbReference>
<evidence type="ECO:0000313" key="9">
    <source>
        <dbReference type="Proteomes" id="UP000588068"/>
    </source>
</evidence>
<keyword evidence="4" id="KW-0798">TonB box</keyword>
<dbReference type="InterPro" id="IPR037066">
    <property type="entry name" value="Plug_dom_sf"/>
</dbReference>
<evidence type="ECO:0000256" key="4">
    <source>
        <dbReference type="RuleBase" id="RU003357"/>
    </source>
</evidence>
<dbReference type="Pfam" id="PF00593">
    <property type="entry name" value="TonB_dep_Rec_b-barrel"/>
    <property type="match status" value="1"/>
</dbReference>
<dbReference type="AlphaFoldDB" id="A0A841HJN8"/>
<dbReference type="PANTHER" id="PTHR40980:SF3">
    <property type="entry name" value="TONB-DEPENDENT RECEPTOR-LIKE BETA-BARREL DOMAIN-CONTAINING PROTEIN"/>
    <property type="match status" value="1"/>
</dbReference>
<evidence type="ECO:0000256" key="1">
    <source>
        <dbReference type="ARBA" id="ARBA00004442"/>
    </source>
</evidence>
<evidence type="ECO:0000256" key="2">
    <source>
        <dbReference type="ARBA" id="ARBA00023136"/>
    </source>
</evidence>
<dbReference type="NCBIfam" id="TIGR01782">
    <property type="entry name" value="TonB-Xanth-Caul"/>
    <property type="match status" value="1"/>
</dbReference>
<comment type="subcellular location">
    <subcellularLocation>
        <location evidence="1 4">Cell outer membrane</location>
    </subcellularLocation>
</comment>
<evidence type="ECO:0000259" key="6">
    <source>
        <dbReference type="Pfam" id="PF00593"/>
    </source>
</evidence>
<feature type="domain" description="TonB-dependent receptor plug" evidence="7">
    <location>
        <begin position="58"/>
        <end position="168"/>
    </location>
</feature>
<dbReference type="InterPro" id="IPR012910">
    <property type="entry name" value="Plug_dom"/>
</dbReference>
<dbReference type="SUPFAM" id="SSF56935">
    <property type="entry name" value="Porins"/>
    <property type="match status" value="1"/>
</dbReference>
<accession>A0A841HJN8</accession>
<dbReference type="Proteomes" id="UP000588068">
    <property type="component" value="Unassembled WGS sequence"/>
</dbReference>
<feature type="signal peptide" evidence="5">
    <location>
        <begin position="1"/>
        <end position="27"/>
    </location>
</feature>
<dbReference type="Gene3D" id="2.170.130.10">
    <property type="entry name" value="TonB-dependent receptor, plug domain"/>
    <property type="match status" value="1"/>
</dbReference>
<comment type="caution">
    <text evidence="8">The sequence shown here is derived from an EMBL/GenBank/DDBJ whole genome shotgun (WGS) entry which is preliminary data.</text>
</comment>
<proteinExistence type="inferred from homology"/>
<dbReference type="InterPro" id="IPR000531">
    <property type="entry name" value="Beta-barrel_TonB"/>
</dbReference>
<dbReference type="InterPro" id="IPR010104">
    <property type="entry name" value="TonB_rcpt_bac"/>
</dbReference>
<dbReference type="Pfam" id="PF07715">
    <property type="entry name" value="Plug"/>
    <property type="match status" value="1"/>
</dbReference>
<name>A0A841HJN8_9GAMM</name>
<keyword evidence="5" id="KW-0732">Signal</keyword>
<organism evidence="8 9">
    <name type="scientific">Povalibacter uvarum</name>
    <dbReference type="NCBI Taxonomy" id="732238"/>
    <lineage>
        <taxon>Bacteria</taxon>
        <taxon>Pseudomonadati</taxon>
        <taxon>Pseudomonadota</taxon>
        <taxon>Gammaproteobacteria</taxon>
        <taxon>Steroidobacterales</taxon>
        <taxon>Steroidobacteraceae</taxon>
        <taxon>Povalibacter</taxon>
    </lineage>
</organism>
<dbReference type="GO" id="GO:0009279">
    <property type="term" value="C:cell outer membrane"/>
    <property type="evidence" value="ECO:0007669"/>
    <property type="project" value="UniProtKB-SubCell"/>
</dbReference>
<sequence>MRIRKSYLRSSWMTAAVSLTTIAAAHAQTTSTPATGEAVEEVVVTGFRASLADALENKRESNQIIESVSAEDIGKFPDQNVAESLQRLPGVSIDRSNGQGTKARIRGLDQNVTLLNGDIFLSGLELYTQGEGNFRETDSLEGVPSELLGGIDVYKSPSAKQAETGLGGIIDLKTRGPFDLQGTTVAGNLRYADSGEGWEPLGALVVGHEFSDRFAVIASVSYDKQLFQTDVLGGQNRGDWDFSDRPDRLTVPNYFAPEYRYATDREEERERLGYSIAASFRPSESTELTAQWFHSDLDILTQEASVKFPFGTESPGLDTTMPYEIDDNGVLIHGTVIANSAEAISFVKNTEISSDNFQLSFKYDGGGSWRASAGAAYSKGEQESTSANNDVRYTQYTVRGTNGVGFAPNAAAPANYRFTYDANDGTIPSFTLVGNQDLYTNPANGFFKSHWVFGDTTDAENWAVRGDIEFDPEFIQAGNVTFSGGVRLTSREIDYEFGRYLADYSGKGELDGSQFGQNWTPYGYFQDGAIGYKSCEIPASAGANFQYAPCERFGNSPALITPYQTFNSNPDRVQTINGFWSSGNAGTSSVLVQNRAQMGNAVAWIQNLYPDTPFSFFPSPLETFRVEEKTTSAYLMADVGESTDRYHINVGARVLRTELTVDQNAASNPNPTYWGTDSWNGVLKDFETRTIERSYTDILPSANIVLDVTEDSKVRFSTAKVVARQDLFQLGRGFETNFTRDSDSGSPTFNLFRFTNGSTGNPGLDPYRATQFDLSYEYYFGTQGLIAVTPFWKEVDSFITVETQSIFVMDQAGGREGPVQVPVNGEGGSIKGIELSAQYAFDMGFGFNVNYTYSDSESPFSNDYDSELPIPGVAEHAINTQVYYQNHGFEARVSYGWRDKSFDSNFGFPDATFDGAGNATSLTRTLGVWNRDYGQLDAQVAYQFTDYLGVTLEAINLTEEDASQYLQFENLPFAFDSGSRRILVGVRGRF</sequence>
<feature type="domain" description="TonB-dependent receptor-like beta-barrel" evidence="6">
    <location>
        <begin position="560"/>
        <end position="957"/>
    </location>
</feature>
<reference evidence="8 9" key="1">
    <citation type="submission" date="2020-08" db="EMBL/GenBank/DDBJ databases">
        <title>Genomic Encyclopedia of Type Strains, Phase IV (KMG-IV): sequencing the most valuable type-strain genomes for metagenomic binning, comparative biology and taxonomic classification.</title>
        <authorList>
            <person name="Goeker M."/>
        </authorList>
    </citation>
    <scope>NUCLEOTIDE SEQUENCE [LARGE SCALE GENOMIC DNA]</scope>
    <source>
        <strain evidence="8 9">DSM 26723</strain>
    </source>
</reference>
<protein>
    <submittedName>
        <fullName evidence="8">TonB-dependent receptor</fullName>
    </submittedName>
</protein>
<comment type="similarity">
    <text evidence="4">Belongs to the TonB-dependent receptor family.</text>
</comment>
<dbReference type="PANTHER" id="PTHR40980">
    <property type="entry name" value="PLUG DOMAIN-CONTAINING PROTEIN"/>
    <property type="match status" value="1"/>
</dbReference>
<gene>
    <name evidence="8" type="ORF">HNQ60_001316</name>
</gene>
<dbReference type="RefSeq" id="WP_184330236.1">
    <property type="nucleotide sequence ID" value="NZ_JACHHZ010000002.1"/>
</dbReference>
<evidence type="ECO:0000259" key="7">
    <source>
        <dbReference type="Pfam" id="PF07715"/>
    </source>
</evidence>
<keyword evidence="2 4" id="KW-0472">Membrane</keyword>
<keyword evidence="8" id="KW-0675">Receptor</keyword>
<dbReference type="Gene3D" id="2.40.170.20">
    <property type="entry name" value="TonB-dependent receptor, beta-barrel domain"/>
    <property type="match status" value="1"/>
</dbReference>